<reference evidence="1" key="2">
    <citation type="journal article" date="2015" name="Data Brief">
        <title>Shoot transcriptome of the giant reed, Arundo donax.</title>
        <authorList>
            <person name="Barrero R.A."/>
            <person name="Guerrero F.D."/>
            <person name="Moolhuijzen P."/>
            <person name="Goolsby J.A."/>
            <person name="Tidwell J."/>
            <person name="Bellgard S.E."/>
            <person name="Bellgard M.I."/>
        </authorList>
    </citation>
    <scope>NUCLEOTIDE SEQUENCE</scope>
    <source>
        <tissue evidence="1">Shoot tissue taken approximately 20 cm above the soil surface</tissue>
    </source>
</reference>
<sequence>MHNYHGPFFPFLSQYPTQVTRNSPTFFPRRDCLVKDGYISCRYFRRHTEPCFKGKTNKSYN</sequence>
<accession>A0A0A8Y1T7</accession>
<proteinExistence type="predicted"/>
<organism evidence="1">
    <name type="scientific">Arundo donax</name>
    <name type="common">Giant reed</name>
    <name type="synonym">Donax arundinaceus</name>
    <dbReference type="NCBI Taxonomy" id="35708"/>
    <lineage>
        <taxon>Eukaryota</taxon>
        <taxon>Viridiplantae</taxon>
        <taxon>Streptophyta</taxon>
        <taxon>Embryophyta</taxon>
        <taxon>Tracheophyta</taxon>
        <taxon>Spermatophyta</taxon>
        <taxon>Magnoliopsida</taxon>
        <taxon>Liliopsida</taxon>
        <taxon>Poales</taxon>
        <taxon>Poaceae</taxon>
        <taxon>PACMAD clade</taxon>
        <taxon>Arundinoideae</taxon>
        <taxon>Arundineae</taxon>
        <taxon>Arundo</taxon>
    </lineage>
</organism>
<dbReference type="EMBL" id="GBRH01280263">
    <property type="protein sequence ID" value="JAD17632.1"/>
    <property type="molecule type" value="Transcribed_RNA"/>
</dbReference>
<reference evidence="1" key="1">
    <citation type="submission" date="2014-09" db="EMBL/GenBank/DDBJ databases">
        <authorList>
            <person name="Magalhaes I.L.F."/>
            <person name="Oliveira U."/>
            <person name="Santos F.R."/>
            <person name="Vidigal T.H.D.A."/>
            <person name="Brescovit A.D."/>
            <person name="Santos A.J."/>
        </authorList>
    </citation>
    <scope>NUCLEOTIDE SEQUENCE</scope>
    <source>
        <tissue evidence="1">Shoot tissue taken approximately 20 cm above the soil surface</tissue>
    </source>
</reference>
<protein>
    <submittedName>
        <fullName evidence="1">Uncharacterized protein</fullName>
    </submittedName>
</protein>
<dbReference type="AlphaFoldDB" id="A0A0A8Y1T7"/>
<name>A0A0A8Y1T7_ARUDO</name>
<evidence type="ECO:0000313" key="1">
    <source>
        <dbReference type="EMBL" id="JAD17632.1"/>
    </source>
</evidence>